<geneLocation type="plasmid" evidence="1 2">
    <name>pP742402</name>
</geneLocation>
<proteinExistence type="predicted"/>
<dbReference type="KEGG" id="cyc:PCC7424_5375"/>
<evidence type="ECO:0000313" key="2">
    <source>
        <dbReference type="Proteomes" id="UP000002384"/>
    </source>
</evidence>
<protein>
    <submittedName>
        <fullName evidence="1">Uncharacterized protein</fullName>
    </submittedName>
</protein>
<sequence length="65" mass="7324">MKAETFRVEHLFYTKGKTVLVFYTAGKCYQFRILHENGAVECGQCIFYTADGALNAARKSLNGEL</sequence>
<evidence type="ECO:0000313" key="1">
    <source>
        <dbReference type="EMBL" id="ACK73955.1"/>
    </source>
</evidence>
<organism evidence="1 2">
    <name type="scientific">Gloeothece citriformis (strain PCC 7424)</name>
    <name type="common">Cyanothece sp. (strain PCC 7424)</name>
    <dbReference type="NCBI Taxonomy" id="65393"/>
    <lineage>
        <taxon>Bacteria</taxon>
        <taxon>Bacillati</taxon>
        <taxon>Cyanobacteriota</taxon>
        <taxon>Cyanophyceae</taxon>
        <taxon>Oscillatoriophycideae</taxon>
        <taxon>Chroococcales</taxon>
        <taxon>Aphanothecaceae</taxon>
        <taxon>Gloeothece</taxon>
        <taxon>Gloeothece citriformis</taxon>
    </lineage>
</organism>
<accession>B7KMD3</accession>
<reference evidence="2" key="1">
    <citation type="journal article" date="2011" name="MBio">
        <title>Novel metabolic attributes of the genus Cyanothece, comprising a group of unicellular nitrogen-fixing Cyanobacteria.</title>
        <authorList>
            <person name="Bandyopadhyay A."/>
            <person name="Elvitigala T."/>
            <person name="Welsh E."/>
            <person name="Stockel J."/>
            <person name="Liberton M."/>
            <person name="Min H."/>
            <person name="Sherman L.A."/>
            <person name="Pakrasi H.B."/>
        </authorList>
    </citation>
    <scope>NUCLEOTIDE SEQUENCE [LARGE SCALE GENOMIC DNA]</scope>
    <source>
        <strain evidence="2">PCC 7424</strain>
        <plasmid evidence="2">pP742402</plasmid>
    </source>
</reference>
<dbReference type="Proteomes" id="UP000002384">
    <property type="component" value="Plasmid pP742402"/>
</dbReference>
<dbReference type="HOGENOM" id="CLU_205768_0_0_3"/>
<name>B7KMD3_GLOC7</name>
<dbReference type="EMBL" id="CP001293">
    <property type="protein sequence ID" value="ACK73955.1"/>
    <property type="molecule type" value="Genomic_DNA"/>
</dbReference>
<dbReference type="RefSeq" id="WP_012599462.1">
    <property type="nucleotide sequence ID" value="NC_011737.1"/>
</dbReference>
<keyword evidence="2" id="KW-1185">Reference proteome</keyword>
<dbReference type="AlphaFoldDB" id="B7KMD3"/>
<keyword evidence="1" id="KW-0614">Plasmid</keyword>
<gene>
    <name evidence="1" type="ordered locus">PCC7424_5375</name>
</gene>